<sequence>MATVIRWTGREIRALRQAKRMSLQAFAAHIGVSERMVSKWEAGSNTITPRPVNQAALDTSLACSPASVQERFALLLTPRLS</sequence>
<organism evidence="1 2">
    <name type="scientific">Frankia casuarinae (strain DSM 45818 / CECT 9043 / HFP020203 / CcI3)</name>
    <dbReference type="NCBI Taxonomy" id="106370"/>
    <lineage>
        <taxon>Bacteria</taxon>
        <taxon>Bacillati</taxon>
        <taxon>Actinomycetota</taxon>
        <taxon>Actinomycetes</taxon>
        <taxon>Frankiales</taxon>
        <taxon>Frankiaceae</taxon>
        <taxon>Frankia</taxon>
    </lineage>
</organism>
<protein>
    <submittedName>
        <fullName evidence="1">Transcriptional regulator, XRE family</fullName>
    </submittedName>
</protein>
<dbReference type="OrthoDB" id="3397572at2"/>
<dbReference type="STRING" id="106370.Francci3_3081"/>
<evidence type="ECO:0000313" key="2">
    <source>
        <dbReference type="Proteomes" id="UP000001937"/>
    </source>
</evidence>
<dbReference type="Gene3D" id="1.10.260.40">
    <property type="entry name" value="lambda repressor-like DNA-binding domains"/>
    <property type="match status" value="1"/>
</dbReference>
<dbReference type="Pfam" id="PF01381">
    <property type="entry name" value="HTH_3"/>
    <property type="match status" value="1"/>
</dbReference>
<dbReference type="RefSeq" id="WP_011437466.1">
    <property type="nucleotide sequence ID" value="NC_007777.1"/>
</dbReference>
<accession>Q2J8F4</accession>
<dbReference type="Proteomes" id="UP000001937">
    <property type="component" value="Chromosome"/>
</dbReference>
<gene>
    <name evidence="1" type="ordered locus">Francci3_3081</name>
</gene>
<dbReference type="SMART" id="SM00530">
    <property type="entry name" value="HTH_XRE"/>
    <property type="match status" value="1"/>
</dbReference>
<keyword evidence="2" id="KW-1185">Reference proteome</keyword>
<dbReference type="AlphaFoldDB" id="Q2J8F4"/>
<dbReference type="InterPro" id="IPR010982">
    <property type="entry name" value="Lambda_DNA-bd_dom_sf"/>
</dbReference>
<dbReference type="PROSITE" id="PS50943">
    <property type="entry name" value="HTH_CROC1"/>
    <property type="match status" value="1"/>
</dbReference>
<dbReference type="eggNOG" id="COG2944">
    <property type="taxonomic scope" value="Bacteria"/>
</dbReference>
<dbReference type="InterPro" id="IPR001387">
    <property type="entry name" value="Cro/C1-type_HTH"/>
</dbReference>
<evidence type="ECO:0000313" key="1">
    <source>
        <dbReference type="EMBL" id="ABD12438.1"/>
    </source>
</evidence>
<dbReference type="EMBL" id="CP000249">
    <property type="protein sequence ID" value="ABD12438.1"/>
    <property type="molecule type" value="Genomic_DNA"/>
</dbReference>
<reference evidence="1 2" key="1">
    <citation type="journal article" date="2007" name="Genome Res.">
        <title>Genome characteristics of facultatively symbiotic Frankia sp. strains reflect host range and host plant biogeography.</title>
        <authorList>
            <person name="Normand P."/>
            <person name="Lapierre P."/>
            <person name="Tisa L.S."/>
            <person name="Gogarten J.P."/>
            <person name="Alloisio N."/>
            <person name="Bagnarol E."/>
            <person name="Bassi C.A."/>
            <person name="Berry A.M."/>
            <person name="Bickhart D.M."/>
            <person name="Choisne N."/>
            <person name="Couloux A."/>
            <person name="Cournoyer B."/>
            <person name="Cruveiller S."/>
            <person name="Daubin V."/>
            <person name="Demange N."/>
            <person name="Francino M.P."/>
            <person name="Goltsman E."/>
            <person name="Huang Y."/>
            <person name="Kopp O.R."/>
            <person name="Labarre L."/>
            <person name="Lapidus A."/>
            <person name="Lavire C."/>
            <person name="Marechal J."/>
            <person name="Martinez M."/>
            <person name="Mastronunzio J.E."/>
            <person name="Mullin B.C."/>
            <person name="Niemann J."/>
            <person name="Pujic P."/>
            <person name="Rawnsley T."/>
            <person name="Rouy Z."/>
            <person name="Schenowitz C."/>
            <person name="Sellstedt A."/>
            <person name="Tavares F."/>
            <person name="Tomkins J.P."/>
            <person name="Vallenet D."/>
            <person name="Valverde C."/>
            <person name="Wall L.G."/>
            <person name="Wang Y."/>
            <person name="Medigue C."/>
            <person name="Benson D.R."/>
        </authorList>
    </citation>
    <scope>NUCLEOTIDE SEQUENCE [LARGE SCALE GENOMIC DNA]</scope>
    <source>
        <strain evidence="2">DSM 45818 / CECT 9043 / CcI3</strain>
    </source>
</reference>
<dbReference type="GO" id="GO:0003677">
    <property type="term" value="F:DNA binding"/>
    <property type="evidence" value="ECO:0007669"/>
    <property type="project" value="InterPro"/>
</dbReference>
<dbReference type="CDD" id="cd00093">
    <property type="entry name" value="HTH_XRE"/>
    <property type="match status" value="1"/>
</dbReference>
<dbReference type="HOGENOM" id="CLU_2568885_0_0_11"/>
<accession>A0A1X1PZB5</accession>
<proteinExistence type="predicted"/>
<dbReference type="SUPFAM" id="SSF47413">
    <property type="entry name" value="lambda repressor-like DNA-binding domains"/>
    <property type="match status" value="1"/>
</dbReference>
<name>Q2J8F4_FRACC</name>
<dbReference type="KEGG" id="fra:Francci3_3081"/>